<dbReference type="InterPro" id="IPR017462">
    <property type="entry name" value="Sulphur_relay_TusC/DsrF"/>
</dbReference>
<gene>
    <name evidence="2" type="ORF">ACFOHL_08980</name>
</gene>
<evidence type="ECO:0000313" key="3">
    <source>
        <dbReference type="Proteomes" id="UP001595478"/>
    </source>
</evidence>
<evidence type="ECO:0000256" key="1">
    <source>
        <dbReference type="ARBA" id="ARBA00005996"/>
    </source>
</evidence>
<evidence type="ECO:0000313" key="2">
    <source>
        <dbReference type="EMBL" id="MFC3121751.1"/>
    </source>
</evidence>
<dbReference type="RefSeq" id="WP_376919884.1">
    <property type="nucleotide sequence ID" value="NZ_JBHRSW010000014.1"/>
</dbReference>
<dbReference type="EMBL" id="JBHRSW010000014">
    <property type="protein sequence ID" value="MFC3121751.1"/>
    <property type="molecule type" value="Genomic_DNA"/>
</dbReference>
<dbReference type="SUPFAM" id="SSF75169">
    <property type="entry name" value="DsrEFH-like"/>
    <property type="match status" value="1"/>
</dbReference>
<reference evidence="3" key="1">
    <citation type="journal article" date="2019" name="Int. J. Syst. Evol. Microbiol.">
        <title>The Global Catalogue of Microorganisms (GCM) 10K type strain sequencing project: providing services to taxonomists for standard genome sequencing and annotation.</title>
        <authorList>
            <consortium name="The Broad Institute Genomics Platform"/>
            <consortium name="The Broad Institute Genome Sequencing Center for Infectious Disease"/>
            <person name="Wu L."/>
            <person name="Ma J."/>
        </authorList>
    </citation>
    <scope>NUCLEOTIDE SEQUENCE [LARGE SCALE GENOMIC DNA]</scope>
    <source>
        <strain evidence="3">KCTC 52473</strain>
    </source>
</reference>
<dbReference type="InterPro" id="IPR027396">
    <property type="entry name" value="DsrEFH-like"/>
</dbReference>
<dbReference type="Pfam" id="PF02635">
    <property type="entry name" value="DsrE"/>
    <property type="match status" value="1"/>
</dbReference>
<dbReference type="PANTHER" id="PTHR38780:SF1">
    <property type="entry name" value="PROTEIN TUSC"/>
    <property type="match status" value="1"/>
</dbReference>
<sequence>MAYLLFVSTHTPYHTSHAKDALEAALSASNVGLEIRFVFYGDGVYQLLETQSGDTIDHKSLLKQLSLMPLYDIENIYIALGNTINPEQYQKLAIDLESLGLRSLEDDGFADLVKNANNVLVF</sequence>
<dbReference type="Proteomes" id="UP001595478">
    <property type="component" value="Unassembled WGS sequence"/>
</dbReference>
<dbReference type="PANTHER" id="PTHR38780">
    <property type="entry name" value="PROTEIN TUSC"/>
    <property type="match status" value="1"/>
</dbReference>
<dbReference type="Gene3D" id="3.40.1260.10">
    <property type="entry name" value="DsrEFH-like"/>
    <property type="match status" value="1"/>
</dbReference>
<protein>
    <submittedName>
        <fullName evidence="2">DsrE family protein</fullName>
    </submittedName>
</protein>
<comment type="similarity">
    <text evidence="1">Belongs to the DsrF/TusC family.</text>
</comment>
<proteinExistence type="inferred from homology"/>
<dbReference type="InterPro" id="IPR003787">
    <property type="entry name" value="Sulphur_relay_DsrE/F-like"/>
</dbReference>
<comment type="caution">
    <text evidence="2">The sequence shown here is derived from an EMBL/GenBank/DDBJ whole genome shotgun (WGS) entry which is preliminary data.</text>
</comment>
<accession>A0ABV7FTF9</accession>
<name>A0ABV7FTF9_9ALTE</name>
<organism evidence="2 3">
    <name type="scientific">Agaribacter flavus</name>
    <dbReference type="NCBI Taxonomy" id="1902781"/>
    <lineage>
        <taxon>Bacteria</taxon>
        <taxon>Pseudomonadati</taxon>
        <taxon>Pseudomonadota</taxon>
        <taxon>Gammaproteobacteria</taxon>
        <taxon>Alteromonadales</taxon>
        <taxon>Alteromonadaceae</taxon>
        <taxon>Agaribacter</taxon>
    </lineage>
</organism>
<keyword evidence="3" id="KW-1185">Reference proteome</keyword>